<keyword evidence="3" id="KW-0269">Exonuclease</keyword>
<evidence type="ECO:0000313" key="4">
    <source>
        <dbReference type="Proteomes" id="UP000377803"/>
    </source>
</evidence>
<dbReference type="KEGG" id="ncon:LC1Nh_0935"/>
<keyword evidence="2" id="KW-1133">Transmembrane helix</keyword>
<dbReference type="AlphaFoldDB" id="A0A5Q0UGS6"/>
<evidence type="ECO:0000256" key="2">
    <source>
        <dbReference type="SAM" id="Phobius"/>
    </source>
</evidence>
<evidence type="ECO:0000313" key="3">
    <source>
        <dbReference type="EMBL" id="QGA80817.1"/>
    </source>
</evidence>
<gene>
    <name evidence="3" type="ORF">LC1Nh_0935</name>
</gene>
<keyword evidence="2" id="KW-0812">Transmembrane</keyword>
<evidence type="ECO:0000256" key="1">
    <source>
        <dbReference type="SAM" id="Coils"/>
    </source>
</evidence>
<feature type="transmembrane region" description="Helical" evidence="2">
    <location>
        <begin position="106"/>
        <end position="133"/>
    </location>
</feature>
<protein>
    <submittedName>
        <fullName evidence="3">DNA repair exonuclease SbcCD ATPase subunit</fullName>
    </submittedName>
</protein>
<feature type="transmembrane region" description="Helical" evidence="2">
    <location>
        <begin position="44"/>
        <end position="67"/>
    </location>
</feature>
<accession>A0A5Q0UGS6</accession>
<name>A0A5Q0UGS6_9ARCH</name>
<keyword evidence="3" id="KW-0378">Hydrolase</keyword>
<feature type="coiled-coil region" evidence="1">
    <location>
        <begin position="312"/>
        <end position="478"/>
    </location>
</feature>
<organism evidence="3 4">
    <name type="scientific">Candidatus Nanohalobium constans</name>
    <dbReference type="NCBI Taxonomy" id="2565781"/>
    <lineage>
        <taxon>Archaea</taxon>
        <taxon>Candidatus Nanohalarchaeota</taxon>
        <taxon>Candidatus Nanohalobia</taxon>
        <taxon>Candidatus Nanohalobiales</taxon>
        <taxon>Candidatus Nanohalobiaceae</taxon>
        <taxon>Candidatus Nanohalobium</taxon>
    </lineage>
</organism>
<sequence>MFLTLFTIFTVSVSAQTGFAESQNPLGDFFQVFNDQISWYDGEGLAPFILWILIPALGLFAIFNFVYTKAFEFAEQNFSNNSGISRDGLSDMADSMSKLLAISTSIVTLVFWGGLLGWAMIVAGAGAIVWFAWANAAGLKGTIAPLPFGGDDEDGEGASSDMVESLQNEIGSLQDEIGDLRSRLDDDSSDENPDELLGEIDFEVSELEDIIGKLEGIESDFETTLSSVKDEEDYILREIEDEEKSIQKMQQTVEDTQSVIKALAQVKSQGVNPSEFGYENYGSLAKAFSESADQMSNFEGVLEEEMDIIERAGSVKAELKGLVAEISELEQEVEAVESLSEQLEGEEIQAEKIAKRYNDEADWEKIKEEEEETAAAIEKMEKVLKEKDEIKKQIQAELRELEEIKQENNEEISQIRQILQELNEEEQEIDIIEDEIDSAQSGAGRLNAATRNYVEPALEDLRNTIETLESETSQVLERL</sequence>
<keyword evidence="3" id="KW-0540">Nuclease</keyword>
<reference evidence="4" key="1">
    <citation type="submission" date="2019-05" db="EMBL/GenBank/DDBJ databases">
        <title>Candidatus Nanohalobium constans, a novel model system to study the DPANN nano-sized archaea: genomic and physiological characterization of a nanoarchaeon co-cultured with its chitinotrophic host.</title>
        <authorList>
            <person name="La Cono V."/>
            <person name="Arcadi E."/>
            <person name="Crisafi F."/>
            <person name="Denaro R."/>
            <person name="La Spada G."/>
            <person name="Messina E."/>
            <person name="Smedile F."/>
            <person name="Toshchakov S.V."/>
            <person name="Shevchenko M.A."/>
            <person name="Golyshin P.N."/>
            <person name="Golyshina O.V."/>
            <person name="Ferrer M."/>
            <person name="Rohde M."/>
            <person name="Mushegian A."/>
            <person name="Sorokin D.Y."/>
            <person name="Giuliano L."/>
            <person name="Yakimov M.M."/>
        </authorList>
    </citation>
    <scope>NUCLEOTIDE SEQUENCE [LARGE SCALE GENOMIC DNA]</scope>
    <source>
        <strain evidence="4">LC1Nh</strain>
    </source>
</reference>
<keyword evidence="2" id="KW-0472">Membrane</keyword>
<dbReference type="EMBL" id="CP040089">
    <property type="protein sequence ID" value="QGA80817.1"/>
    <property type="molecule type" value="Genomic_DNA"/>
</dbReference>
<dbReference type="Proteomes" id="UP000377803">
    <property type="component" value="Chromosome"/>
</dbReference>
<keyword evidence="1" id="KW-0175">Coiled coil</keyword>
<keyword evidence="4" id="KW-1185">Reference proteome</keyword>
<dbReference type="GO" id="GO:0004527">
    <property type="term" value="F:exonuclease activity"/>
    <property type="evidence" value="ECO:0007669"/>
    <property type="project" value="UniProtKB-KW"/>
</dbReference>
<proteinExistence type="predicted"/>